<proteinExistence type="predicted"/>
<dbReference type="EMBL" id="MFKF01000340">
    <property type="protein sequence ID" value="OGG46135.1"/>
    <property type="molecule type" value="Genomic_DNA"/>
</dbReference>
<gene>
    <name evidence="1" type="ORF">A3F84_06215</name>
</gene>
<evidence type="ECO:0000313" key="2">
    <source>
        <dbReference type="Proteomes" id="UP000178606"/>
    </source>
</evidence>
<comment type="caution">
    <text evidence="1">The sequence shown here is derived from an EMBL/GenBank/DDBJ whole genome shotgun (WGS) entry which is preliminary data.</text>
</comment>
<name>A0A1F6CAC6_HANXR</name>
<dbReference type="SUPFAM" id="SSF50998">
    <property type="entry name" value="Quinoprotein alcohol dehydrogenase-like"/>
    <property type="match status" value="1"/>
</dbReference>
<protein>
    <submittedName>
        <fullName evidence="1">Uncharacterized protein</fullName>
    </submittedName>
</protein>
<dbReference type="AlphaFoldDB" id="A0A1F6CAC6"/>
<reference evidence="1 2" key="1">
    <citation type="journal article" date="2016" name="Nat. Commun.">
        <title>Thousands of microbial genomes shed light on interconnected biogeochemical processes in an aquifer system.</title>
        <authorList>
            <person name="Anantharaman K."/>
            <person name="Brown C.T."/>
            <person name="Hug L.A."/>
            <person name="Sharon I."/>
            <person name="Castelle C.J."/>
            <person name="Probst A.J."/>
            <person name="Thomas B.C."/>
            <person name="Singh A."/>
            <person name="Wilkins M.J."/>
            <person name="Karaoz U."/>
            <person name="Brodie E.L."/>
            <person name="Williams K.H."/>
            <person name="Hubbard S.S."/>
            <person name="Banfield J.F."/>
        </authorList>
    </citation>
    <scope>NUCLEOTIDE SEQUENCE [LARGE SCALE GENOMIC DNA]</scope>
    <source>
        <strain evidence="2">RIFCSPLOWO2_12_FULL_64_10</strain>
    </source>
</reference>
<dbReference type="InterPro" id="IPR011047">
    <property type="entry name" value="Quinoprotein_ADH-like_sf"/>
</dbReference>
<dbReference type="SUPFAM" id="SSF63829">
    <property type="entry name" value="Calcium-dependent phosphotriesterase"/>
    <property type="match status" value="1"/>
</dbReference>
<sequence>MSLPTRRYRIPDSRLPFINAEVSEARFQGQPCLVSSVVGGAPGGRLYFWNPDTGSCGIRHLPKGVSSAYMIKTASDGRLYLGCGPGDLLRYDPASDRVETLVTGELKGITWGGCVTDRYAIWAASPGHVGVYDWREERLVKVFRPIDTDRPEALYGHHVLETPDGKVLLAMDVPQARLVLLDPKTMAATSYTPSVLAGRTGTRDATFLDPHTLALVAGNDLHLLRYPGFEPSGPIPAPQGVKGMRTHLVDGQLYAIARPDGGLYRLDRASRSWELIRKAWISGDTFTPGSWSGRDVCAVTVDGIAHRFNPRTGQSDQLDLEATGPMAAHALCAAPEAGLIIGAPFINQRFWTIRLDTGEGRDCGRAAPGGGQVNQIIYEPLTRRALMSSYTTSSVTAYDPTHPPAWPDNPRVLSSAQDHEQMRPMGLAHDGRQVWMATSPEYGHLGGALSRIHPKTGDIRVWRHLLPDQKVNALVLDPARRRVYCSTDITADCDSAPPTQTTGHLVAFDMDALTVLRRQAIRPDATHNHVRALLPTGEVLAQALGEFYAWDADAGRLRPLGPVPKNFREAVRGPRGDLYASIDGRVGRLHLESDRLRFEPLIEDDGRFLQVVNDTLYYAAGFEVCAVPLS</sequence>
<evidence type="ECO:0000313" key="1">
    <source>
        <dbReference type="EMBL" id="OGG46135.1"/>
    </source>
</evidence>
<accession>A0A1F6CAC6</accession>
<dbReference type="Proteomes" id="UP000178606">
    <property type="component" value="Unassembled WGS sequence"/>
</dbReference>
<organism evidence="1 2">
    <name type="scientific">Handelsmanbacteria sp. (strain RIFCSPLOWO2_12_FULL_64_10)</name>
    <dbReference type="NCBI Taxonomy" id="1817868"/>
    <lineage>
        <taxon>Bacteria</taxon>
        <taxon>Candidatus Handelsmaniibacteriota</taxon>
    </lineage>
</organism>